<dbReference type="SUPFAM" id="SSF52317">
    <property type="entry name" value="Class I glutamine amidotransferase-like"/>
    <property type="match status" value="1"/>
</dbReference>
<dbReference type="SUPFAM" id="SSF52540">
    <property type="entry name" value="P-loop containing nucleoside triphosphate hydrolases"/>
    <property type="match status" value="1"/>
</dbReference>
<dbReference type="Pfam" id="PF00117">
    <property type="entry name" value="GATase"/>
    <property type="match status" value="1"/>
</dbReference>
<dbReference type="EC" id="6.3.4.2" evidence="10"/>
<dbReference type="CDD" id="cd03113">
    <property type="entry name" value="CTPS_N"/>
    <property type="match status" value="1"/>
</dbReference>
<feature type="domain" description="Glutamine amidotransferase" evidence="12">
    <location>
        <begin position="310"/>
        <end position="397"/>
    </location>
</feature>
<evidence type="ECO:0000256" key="5">
    <source>
        <dbReference type="ARBA" id="ARBA00022840"/>
    </source>
</evidence>
<dbReference type="AlphaFoldDB" id="A0A8C6GQW9"/>
<evidence type="ECO:0000259" key="12">
    <source>
        <dbReference type="Pfam" id="PF00117"/>
    </source>
</evidence>
<comment type="similarity">
    <text evidence="2 10">Belongs to the CTP synthase family.</text>
</comment>
<dbReference type="GO" id="GO:0042802">
    <property type="term" value="F:identical protein binding"/>
    <property type="evidence" value="ECO:0007669"/>
    <property type="project" value="Ensembl"/>
</dbReference>
<dbReference type="GO" id="GO:0003883">
    <property type="term" value="F:CTP synthase activity"/>
    <property type="evidence" value="ECO:0007669"/>
    <property type="project" value="UniProtKB-UniRule"/>
</dbReference>
<reference evidence="14" key="2">
    <citation type="submission" date="2025-09" db="UniProtKB">
        <authorList>
            <consortium name="Ensembl"/>
        </authorList>
    </citation>
    <scope>IDENTIFICATION</scope>
</reference>
<evidence type="ECO:0000313" key="14">
    <source>
        <dbReference type="Ensembl" id="ENSMSIP00000009874.1"/>
    </source>
</evidence>
<sequence>MKYILVTGGVISGIGKGIIASSIGTILKSCGLRVTAIKIDPYINIDAGTFSPYEHGEVFVLNDGGEVDLDLGNYERFLDINLYKDNNITTGKIYQHVINKERRGDYLGKTVQVVPHITDAIQEWVMNQAKVSVDGNKEDPQICVIELGGTIGDIEGMAFVEAFRQFQFKAKRENFYNIHVSLVPQPSATGEQKTKPTQNSVRALRGLGLSPDLIVCRSSTPIEMAVKEKISMFCHVNPEQVICIHDVSSIYRVPLLLEEQGVVKYFQERLGLPINDCSSNLLFKWKAMADRYERLQKICSIALVGKYTKLRDCYASVFKALEHSALAINHKLNLMYIDSIDLEPVTKAEDPVKFHEAWQKLCLADGILVPGGFGIRGTLGKLQAISWARTKKIPFLGKVFFLEHSAISCLSFSSWHAGTLMASPFASPGSRVYVCISIWNLECSLLFIGGSWLAVVTVEIGAKASIWQWASSLFFKIYFYFMCLSILPVCVCLCLCSTCMQCPWRPKRALDVGSSGIGIIDILCHAGTDNLGPL</sequence>
<dbReference type="GO" id="GO:0005634">
    <property type="term" value="C:nucleus"/>
    <property type="evidence" value="ECO:0007669"/>
    <property type="project" value="Ensembl"/>
</dbReference>
<dbReference type="FunFam" id="3.40.50.300:FF:000207">
    <property type="entry name" value="CTP synthase"/>
    <property type="match status" value="1"/>
</dbReference>
<keyword evidence="15" id="KW-1185">Reference proteome</keyword>
<comment type="pathway">
    <text evidence="1 10">Pyrimidine metabolism; CTP biosynthesis via de novo pathway; CTP from UDP: step 2/2.</text>
</comment>
<dbReference type="InterPro" id="IPR017926">
    <property type="entry name" value="GATASE"/>
</dbReference>
<dbReference type="Gene3D" id="3.40.50.880">
    <property type="match status" value="1"/>
</dbReference>
<dbReference type="PANTHER" id="PTHR11550:SF2">
    <property type="entry name" value="CTP SYNTHASE 2"/>
    <property type="match status" value="1"/>
</dbReference>
<keyword evidence="7 10" id="KW-0665">Pyrimidine biosynthesis</keyword>
<dbReference type="GO" id="GO:0097268">
    <property type="term" value="C:cytoophidium"/>
    <property type="evidence" value="ECO:0007669"/>
    <property type="project" value="Ensembl"/>
</dbReference>
<keyword evidence="3 10" id="KW-0436">Ligase</keyword>
<dbReference type="GO" id="GO:0019856">
    <property type="term" value="P:pyrimidine nucleobase biosynthetic process"/>
    <property type="evidence" value="ECO:0007669"/>
    <property type="project" value="TreeGrafter"/>
</dbReference>
<keyword evidence="5 10" id="KW-0067">ATP-binding</keyword>
<dbReference type="Pfam" id="PF06418">
    <property type="entry name" value="CTP_synth_N"/>
    <property type="match status" value="1"/>
</dbReference>
<dbReference type="GeneTree" id="ENSGT00910000144179"/>
<dbReference type="UniPathway" id="UPA00159">
    <property type="reaction ID" value="UER00277"/>
</dbReference>
<reference evidence="14" key="1">
    <citation type="submission" date="2025-08" db="UniProtKB">
        <authorList>
            <consortium name="Ensembl"/>
        </authorList>
    </citation>
    <scope>IDENTIFICATION</scope>
</reference>
<keyword evidence="11" id="KW-1133">Transmembrane helix</keyword>
<dbReference type="GO" id="GO:0005524">
    <property type="term" value="F:ATP binding"/>
    <property type="evidence" value="ECO:0007669"/>
    <property type="project" value="UniProtKB-KW"/>
</dbReference>
<evidence type="ECO:0000256" key="9">
    <source>
        <dbReference type="ARBA" id="ARBA00047781"/>
    </source>
</evidence>
<evidence type="ECO:0000256" key="11">
    <source>
        <dbReference type="SAM" id="Phobius"/>
    </source>
</evidence>
<comment type="function">
    <text evidence="8">Catalyzes the ATP-dependent amination of UTP to CTP with either L-glutamine or ammonia as the source of nitrogen. Constitutes the rate-limiting enzyme in the synthesis of cytosine nucleotides.</text>
</comment>
<dbReference type="NCBIfam" id="NF003792">
    <property type="entry name" value="PRK05380.1"/>
    <property type="match status" value="1"/>
</dbReference>
<feature type="transmembrane region" description="Helical" evidence="11">
    <location>
        <begin position="477"/>
        <end position="500"/>
    </location>
</feature>
<evidence type="ECO:0000313" key="15">
    <source>
        <dbReference type="Proteomes" id="UP000694415"/>
    </source>
</evidence>
<evidence type="ECO:0000256" key="1">
    <source>
        <dbReference type="ARBA" id="ARBA00005171"/>
    </source>
</evidence>
<evidence type="ECO:0000256" key="10">
    <source>
        <dbReference type="RuleBase" id="RU810713"/>
    </source>
</evidence>
<dbReference type="InterPro" id="IPR027417">
    <property type="entry name" value="P-loop_NTPase"/>
</dbReference>
<keyword evidence="4 10" id="KW-0547">Nucleotide-binding</keyword>
<dbReference type="InterPro" id="IPR017456">
    <property type="entry name" value="CTP_synthase_N"/>
</dbReference>
<evidence type="ECO:0000259" key="13">
    <source>
        <dbReference type="Pfam" id="PF06418"/>
    </source>
</evidence>
<keyword evidence="6 10" id="KW-0315">Glutamine amidotransferase</keyword>
<evidence type="ECO:0000256" key="2">
    <source>
        <dbReference type="ARBA" id="ARBA00007533"/>
    </source>
</evidence>
<keyword evidence="11" id="KW-0812">Transmembrane</keyword>
<feature type="domain" description="CTP synthase N-terminal" evidence="13">
    <location>
        <begin position="2"/>
        <end position="272"/>
    </location>
</feature>
<evidence type="ECO:0000256" key="8">
    <source>
        <dbReference type="ARBA" id="ARBA00037348"/>
    </source>
</evidence>
<organism evidence="14 15">
    <name type="scientific">Mus spicilegus</name>
    <name type="common">Mound-building mouse</name>
    <dbReference type="NCBI Taxonomy" id="10103"/>
    <lineage>
        <taxon>Eukaryota</taxon>
        <taxon>Metazoa</taxon>
        <taxon>Chordata</taxon>
        <taxon>Craniata</taxon>
        <taxon>Vertebrata</taxon>
        <taxon>Euteleostomi</taxon>
        <taxon>Mammalia</taxon>
        <taxon>Eutheria</taxon>
        <taxon>Euarchontoglires</taxon>
        <taxon>Glires</taxon>
        <taxon>Rodentia</taxon>
        <taxon>Myomorpha</taxon>
        <taxon>Muroidea</taxon>
        <taxon>Muridae</taxon>
        <taxon>Murinae</taxon>
        <taxon>Mus</taxon>
        <taxon>Mus</taxon>
    </lineage>
</organism>
<evidence type="ECO:0000256" key="6">
    <source>
        <dbReference type="ARBA" id="ARBA00022962"/>
    </source>
</evidence>
<accession>A0A8C6GQW9</accession>
<proteinExistence type="inferred from homology"/>
<dbReference type="Ensembl" id="ENSMSIT00000012521.1">
    <property type="protein sequence ID" value="ENSMSIP00000009874.1"/>
    <property type="gene ID" value="ENSMSIG00000008154.1"/>
</dbReference>
<evidence type="ECO:0000256" key="7">
    <source>
        <dbReference type="ARBA" id="ARBA00022975"/>
    </source>
</evidence>
<protein>
    <recommendedName>
        <fullName evidence="10">CTP synthase</fullName>
        <ecNumber evidence="10">6.3.4.2</ecNumber>
    </recommendedName>
    <alternativeName>
        <fullName evidence="10">UTP--ammonia ligase</fullName>
    </alternativeName>
</protein>
<keyword evidence="11" id="KW-0472">Membrane</keyword>
<dbReference type="Gene3D" id="3.40.50.300">
    <property type="entry name" value="P-loop containing nucleotide triphosphate hydrolases"/>
    <property type="match status" value="1"/>
</dbReference>
<dbReference type="Proteomes" id="UP000694415">
    <property type="component" value="Unplaced"/>
</dbReference>
<comment type="catalytic activity">
    <reaction evidence="9 10">
        <text>UTP + L-glutamine + ATP + H2O = CTP + L-glutamate + ADP + phosphate + 2 H(+)</text>
        <dbReference type="Rhea" id="RHEA:26426"/>
        <dbReference type="ChEBI" id="CHEBI:15377"/>
        <dbReference type="ChEBI" id="CHEBI:15378"/>
        <dbReference type="ChEBI" id="CHEBI:29985"/>
        <dbReference type="ChEBI" id="CHEBI:30616"/>
        <dbReference type="ChEBI" id="CHEBI:37563"/>
        <dbReference type="ChEBI" id="CHEBI:43474"/>
        <dbReference type="ChEBI" id="CHEBI:46398"/>
        <dbReference type="ChEBI" id="CHEBI:58359"/>
        <dbReference type="ChEBI" id="CHEBI:456216"/>
        <dbReference type="EC" id="6.3.4.2"/>
    </reaction>
</comment>
<dbReference type="GO" id="GO:0044210">
    <property type="term" value="P:'de novo' CTP biosynthetic process"/>
    <property type="evidence" value="ECO:0007669"/>
    <property type="project" value="UniProtKB-UniRule"/>
</dbReference>
<dbReference type="PANTHER" id="PTHR11550">
    <property type="entry name" value="CTP SYNTHASE"/>
    <property type="match status" value="1"/>
</dbReference>
<dbReference type="GO" id="GO:0005737">
    <property type="term" value="C:cytoplasm"/>
    <property type="evidence" value="ECO:0007669"/>
    <property type="project" value="Ensembl"/>
</dbReference>
<dbReference type="InterPro" id="IPR004468">
    <property type="entry name" value="CTP_synthase"/>
</dbReference>
<evidence type="ECO:0000256" key="3">
    <source>
        <dbReference type="ARBA" id="ARBA00022598"/>
    </source>
</evidence>
<evidence type="ECO:0000256" key="4">
    <source>
        <dbReference type="ARBA" id="ARBA00022741"/>
    </source>
</evidence>
<dbReference type="InterPro" id="IPR029062">
    <property type="entry name" value="Class_I_gatase-like"/>
</dbReference>
<dbReference type="NCBIfam" id="TIGR00337">
    <property type="entry name" value="PyrG"/>
    <property type="match status" value="1"/>
</dbReference>
<name>A0A8C6GQW9_MUSSI</name>